<dbReference type="PANTHER" id="PTHR12289:SF41">
    <property type="entry name" value="FAILED AXON CONNECTIONS-RELATED"/>
    <property type="match status" value="1"/>
</dbReference>
<comment type="caution">
    <text evidence="9">The sequence shown here is derived from an EMBL/GenBank/DDBJ whole genome shotgun (WGS) entry which is preliminary data.</text>
</comment>
<evidence type="ECO:0000259" key="8">
    <source>
        <dbReference type="Pfam" id="PF10568"/>
    </source>
</evidence>
<keyword evidence="4" id="KW-0653">Protein transport</keyword>
<evidence type="ECO:0000256" key="5">
    <source>
        <dbReference type="ARBA" id="ARBA00023128"/>
    </source>
</evidence>
<reference evidence="9 10" key="1">
    <citation type="journal article" date="2016" name="Sci. Rep.">
        <title>Insights into Adaptations to a Near-Obligate Nematode Endoparasitic Lifestyle from the Finished Genome of Drechmeria coniospora.</title>
        <authorList>
            <person name="Zhang L."/>
            <person name="Zhou Z."/>
            <person name="Guo Q."/>
            <person name="Fokkens L."/>
            <person name="Miskei M."/>
            <person name="Pocsi I."/>
            <person name="Zhang W."/>
            <person name="Chen M."/>
            <person name="Wang L."/>
            <person name="Sun Y."/>
            <person name="Donzelli B.G."/>
            <person name="Gibson D.M."/>
            <person name="Nelson D.R."/>
            <person name="Luo J.G."/>
            <person name="Rep M."/>
            <person name="Liu H."/>
            <person name="Yang S."/>
            <person name="Wang J."/>
            <person name="Krasnoff S.B."/>
            <person name="Xu Y."/>
            <person name="Molnar I."/>
            <person name="Lin M."/>
        </authorList>
    </citation>
    <scope>NUCLEOTIDE SEQUENCE [LARGE SCALE GENOMIC DNA]</scope>
    <source>
        <strain evidence="9 10">ARSEF 6962</strain>
    </source>
</reference>
<dbReference type="InParanoid" id="A0A151GI17"/>
<evidence type="ECO:0000256" key="4">
    <source>
        <dbReference type="ARBA" id="ARBA00022927"/>
    </source>
</evidence>
<evidence type="ECO:0000256" key="6">
    <source>
        <dbReference type="ARBA" id="ARBA00023136"/>
    </source>
</evidence>
<sequence length="394" mass="43415">MPRHHLLPLPFGPADLDLAPDLLPALHHDGAWSSGYRQIIRYLVSNSLCRDLDADLDARQQADTVAYSTYLAAHAAPLIDLSLYVSAANWAAVTRPAYSALLPFPLTWTMPTLIRADAIKRVEHMGLAELDTDFDPNGGLHLSTGRDALPESFRRHLPASRGRRTVREEMMPEQAVAIRLFGLAEDCLAVLNALMREGKSDEKHPRFFTTTPVSSLDCLAWSYLALMVKPQVPRSFLRDWLQTETPRLSNFVDDMMPSDLPWAASAQTTFLGTSARTLDTVLRHAPGIGDWYAGEMRQRAENGTKVLDRRALMLFMGCVVTGVAIGYGLCVYKSLQPFGARAQLWKAQQRGSGLSRYGELGAMLSSAMGAYGSRPMSPALPATGRLVETDSEVE</sequence>
<keyword evidence="3" id="KW-1000">Mitochondrion outer membrane</keyword>
<comment type="subcellular location">
    <subcellularLocation>
        <location evidence="1">Mitochondrion outer membrane</location>
    </subcellularLocation>
</comment>
<keyword evidence="7" id="KW-0812">Transmembrane</keyword>
<dbReference type="GO" id="GO:0007005">
    <property type="term" value="P:mitochondrion organization"/>
    <property type="evidence" value="ECO:0007669"/>
    <property type="project" value="TreeGrafter"/>
</dbReference>
<feature type="domain" description="Mitochondrial outer membrane transport complex Sam37/metaxin N-terminal" evidence="8">
    <location>
        <begin position="23"/>
        <end position="115"/>
    </location>
</feature>
<accession>A0A151GI17</accession>
<evidence type="ECO:0000256" key="7">
    <source>
        <dbReference type="SAM" id="Phobius"/>
    </source>
</evidence>
<evidence type="ECO:0000313" key="9">
    <source>
        <dbReference type="EMBL" id="KYK56736.1"/>
    </source>
</evidence>
<keyword evidence="2" id="KW-0813">Transport</keyword>
<dbReference type="InterPro" id="IPR019564">
    <property type="entry name" value="Sam37/metaxin_N"/>
</dbReference>
<dbReference type="RefSeq" id="XP_040656088.1">
    <property type="nucleotide sequence ID" value="XM_040801055.1"/>
</dbReference>
<evidence type="ECO:0000256" key="2">
    <source>
        <dbReference type="ARBA" id="ARBA00022448"/>
    </source>
</evidence>
<dbReference type="PANTHER" id="PTHR12289">
    <property type="entry name" value="METAXIN RELATED"/>
    <property type="match status" value="1"/>
</dbReference>
<gene>
    <name evidence="9" type="ORF">DCS_03742</name>
</gene>
<keyword evidence="10" id="KW-1185">Reference proteome</keyword>
<dbReference type="GO" id="GO:0015031">
    <property type="term" value="P:protein transport"/>
    <property type="evidence" value="ECO:0007669"/>
    <property type="project" value="UniProtKB-KW"/>
</dbReference>
<name>A0A151GI17_DRECN</name>
<dbReference type="AlphaFoldDB" id="A0A151GI17"/>
<dbReference type="GeneID" id="63716385"/>
<keyword evidence="7" id="KW-1133">Transmembrane helix</keyword>
<feature type="transmembrane region" description="Helical" evidence="7">
    <location>
        <begin position="311"/>
        <end position="332"/>
    </location>
</feature>
<proteinExistence type="predicted"/>
<protein>
    <submittedName>
        <fullName evidence="9">Metaxin</fullName>
    </submittedName>
</protein>
<dbReference type="InterPro" id="IPR050931">
    <property type="entry name" value="Mito_Protein_Transport_Metaxin"/>
</dbReference>
<keyword evidence="6 7" id="KW-0472">Membrane</keyword>
<dbReference type="EMBL" id="LAYC01000002">
    <property type="protein sequence ID" value="KYK56736.1"/>
    <property type="molecule type" value="Genomic_DNA"/>
</dbReference>
<dbReference type="STRING" id="98403.A0A151GI17"/>
<evidence type="ECO:0000256" key="1">
    <source>
        <dbReference type="ARBA" id="ARBA00004294"/>
    </source>
</evidence>
<keyword evidence="5" id="KW-0496">Mitochondrion</keyword>
<evidence type="ECO:0000256" key="3">
    <source>
        <dbReference type="ARBA" id="ARBA00022787"/>
    </source>
</evidence>
<dbReference type="Proteomes" id="UP000076580">
    <property type="component" value="Chromosome 02"/>
</dbReference>
<dbReference type="Pfam" id="PF10568">
    <property type="entry name" value="Tom37"/>
    <property type="match status" value="1"/>
</dbReference>
<dbReference type="GO" id="GO:0001401">
    <property type="term" value="C:SAM complex"/>
    <property type="evidence" value="ECO:0007669"/>
    <property type="project" value="InterPro"/>
</dbReference>
<organism evidence="9 10">
    <name type="scientific">Drechmeria coniospora</name>
    <name type="common">Nematophagous fungus</name>
    <name type="synonym">Meria coniospora</name>
    <dbReference type="NCBI Taxonomy" id="98403"/>
    <lineage>
        <taxon>Eukaryota</taxon>
        <taxon>Fungi</taxon>
        <taxon>Dikarya</taxon>
        <taxon>Ascomycota</taxon>
        <taxon>Pezizomycotina</taxon>
        <taxon>Sordariomycetes</taxon>
        <taxon>Hypocreomycetidae</taxon>
        <taxon>Hypocreales</taxon>
        <taxon>Ophiocordycipitaceae</taxon>
        <taxon>Drechmeria</taxon>
    </lineage>
</organism>
<evidence type="ECO:0000313" key="10">
    <source>
        <dbReference type="Proteomes" id="UP000076580"/>
    </source>
</evidence>